<evidence type="ECO:0000313" key="2">
    <source>
        <dbReference type="EMBL" id="GGM34456.1"/>
    </source>
</evidence>
<accession>A0A917TS28</accession>
<sequence length="61" mass="6879">MRPLDKILYSFKALLYTALAFVLLGNSSYSMPLGEHGATILAWIAILEVITIVRKLDDRKK</sequence>
<dbReference type="RefSeq" id="WP_117155484.1">
    <property type="nucleotide sequence ID" value="NZ_BMLG01000011.1"/>
</dbReference>
<dbReference type="AlphaFoldDB" id="A0A917TS28"/>
<keyword evidence="1" id="KW-1133">Transmembrane helix</keyword>
<reference evidence="2" key="1">
    <citation type="journal article" date="2014" name="Int. J. Syst. Evol. Microbiol.">
        <title>Complete genome sequence of Corynebacterium casei LMG S-19264T (=DSM 44701T), isolated from a smear-ripened cheese.</title>
        <authorList>
            <consortium name="US DOE Joint Genome Institute (JGI-PGF)"/>
            <person name="Walter F."/>
            <person name="Albersmeier A."/>
            <person name="Kalinowski J."/>
            <person name="Ruckert C."/>
        </authorList>
    </citation>
    <scope>NUCLEOTIDE SEQUENCE</scope>
    <source>
        <strain evidence="2">CGMCC 1.6333</strain>
    </source>
</reference>
<name>A0A917TS28_9BACI</name>
<feature type="transmembrane region" description="Helical" evidence="1">
    <location>
        <begin position="36"/>
        <end position="53"/>
    </location>
</feature>
<dbReference type="EMBL" id="BMLG01000011">
    <property type="protein sequence ID" value="GGM34456.1"/>
    <property type="molecule type" value="Genomic_DNA"/>
</dbReference>
<keyword evidence="1" id="KW-0472">Membrane</keyword>
<feature type="transmembrane region" description="Helical" evidence="1">
    <location>
        <begin position="7"/>
        <end position="24"/>
    </location>
</feature>
<evidence type="ECO:0000313" key="3">
    <source>
        <dbReference type="Proteomes" id="UP000618460"/>
    </source>
</evidence>
<dbReference type="Proteomes" id="UP000618460">
    <property type="component" value="Unassembled WGS sequence"/>
</dbReference>
<keyword evidence="3" id="KW-1185">Reference proteome</keyword>
<organism evidence="2 3">
    <name type="scientific">Paraliobacillus quinghaiensis</name>
    <dbReference type="NCBI Taxonomy" id="470815"/>
    <lineage>
        <taxon>Bacteria</taxon>
        <taxon>Bacillati</taxon>
        <taxon>Bacillota</taxon>
        <taxon>Bacilli</taxon>
        <taxon>Bacillales</taxon>
        <taxon>Bacillaceae</taxon>
        <taxon>Paraliobacillus</taxon>
    </lineage>
</organism>
<keyword evidence="1" id="KW-0812">Transmembrane</keyword>
<comment type="caution">
    <text evidence="2">The sequence shown here is derived from an EMBL/GenBank/DDBJ whole genome shotgun (WGS) entry which is preliminary data.</text>
</comment>
<evidence type="ECO:0000256" key="1">
    <source>
        <dbReference type="SAM" id="Phobius"/>
    </source>
</evidence>
<gene>
    <name evidence="2" type="ORF">GCM10011351_20520</name>
</gene>
<reference evidence="2" key="2">
    <citation type="submission" date="2020-09" db="EMBL/GenBank/DDBJ databases">
        <authorList>
            <person name="Sun Q."/>
            <person name="Zhou Y."/>
        </authorList>
    </citation>
    <scope>NUCLEOTIDE SEQUENCE</scope>
    <source>
        <strain evidence="2">CGMCC 1.6333</strain>
    </source>
</reference>
<proteinExistence type="predicted"/>
<protein>
    <submittedName>
        <fullName evidence="2">Uncharacterized protein</fullName>
    </submittedName>
</protein>